<gene>
    <name evidence="14" type="primary">B3GALT2_2</name>
    <name evidence="14" type="ORF">N1851_021772</name>
</gene>
<evidence type="ECO:0000256" key="2">
    <source>
        <dbReference type="ARBA" id="ARBA00004922"/>
    </source>
</evidence>
<dbReference type="GO" id="GO:0000139">
    <property type="term" value="C:Golgi membrane"/>
    <property type="evidence" value="ECO:0007669"/>
    <property type="project" value="UniProtKB-SubCell"/>
</dbReference>
<dbReference type="Proteomes" id="UP001174136">
    <property type="component" value="Unassembled WGS sequence"/>
</dbReference>
<comment type="pathway">
    <text evidence="2">Protein modification; protein glycosylation.</text>
</comment>
<dbReference type="Gene3D" id="3.90.550.50">
    <property type="match status" value="1"/>
</dbReference>
<evidence type="ECO:0000256" key="7">
    <source>
        <dbReference type="ARBA" id="ARBA00022968"/>
    </source>
</evidence>
<evidence type="ECO:0000313" key="14">
    <source>
        <dbReference type="EMBL" id="KAK0141257.1"/>
    </source>
</evidence>
<evidence type="ECO:0000256" key="10">
    <source>
        <dbReference type="ARBA" id="ARBA00023098"/>
    </source>
</evidence>
<dbReference type="GO" id="GO:0008499">
    <property type="term" value="F:N-acetyl-beta-D-glucosaminide beta-(1,3)-galactosyltransferase activity"/>
    <property type="evidence" value="ECO:0007669"/>
    <property type="project" value="TreeGrafter"/>
</dbReference>
<dbReference type="PANTHER" id="PTHR11214">
    <property type="entry name" value="BETA-1,3-N-ACETYLGLUCOSAMINYLTRANSFERASE"/>
    <property type="match status" value="1"/>
</dbReference>
<evidence type="ECO:0000256" key="13">
    <source>
        <dbReference type="RuleBase" id="RU363063"/>
    </source>
</evidence>
<evidence type="ECO:0000256" key="11">
    <source>
        <dbReference type="ARBA" id="ARBA00023136"/>
    </source>
</evidence>
<evidence type="ECO:0000256" key="3">
    <source>
        <dbReference type="ARBA" id="ARBA00008661"/>
    </source>
</evidence>
<keyword evidence="7" id="KW-0735">Signal-anchor</keyword>
<comment type="subcellular location">
    <subcellularLocation>
        <location evidence="1 13">Golgi apparatus membrane</location>
        <topology evidence="1 13">Single-pass type II membrane protein</topology>
    </subcellularLocation>
</comment>
<accession>A0AA47MJL9</accession>
<keyword evidence="5" id="KW-0808">Transferase</keyword>
<dbReference type="AlphaFoldDB" id="A0AA47MJL9"/>
<keyword evidence="8" id="KW-1133">Transmembrane helix</keyword>
<evidence type="ECO:0000313" key="15">
    <source>
        <dbReference type="Proteomes" id="UP001174136"/>
    </source>
</evidence>
<dbReference type="Pfam" id="PF01762">
    <property type="entry name" value="Galactosyl_T"/>
    <property type="match status" value="1"/>
</dbReference>
<comment type="caution">
    <text evidence="14">The sequence shown here is derived from an EMBL/GenBank/DDBJ whole genome shotgun (WGS) entry which is preliminary data.</text>
</comment>
<keyword evidence="6" id="KW-0812">Transmembrane</keyword>
<comment type="similarity">
    <text evidence="3 13">Belongs to the glycosyltransferase 31 family.</text>
</comment>
<keyword evidence="4 13" id="KW-0328">Glycosyltransferase</keyword>
<organism evidence="14 15">
    <name type="scientific">Merluccius polli</name>
    <name type="common">Benguela hake</name>
    <name type="synonym">Merluccius cadenati</name>
    <dbReference type="NCBI Taxonomy" id="89951"/>
    <lineage>
        <taxon>Eukaryota</taxon>
        <taxon>Metazoa</taxon>
        <taxon>Chordata</taxon>
        <taxon>Craniata</taxon>
        <taxon>Vertebrata</taxon>
        <taxon>Euteleostomi</taxon>
        <taxon>Actinopterygii</taxon>
        <taxon>Neopterygii</taxon>
        <taxon>Teleostei</taxon>
        <taxon>Neoteleostei</taxon>
        <taxon>Acanthomorphata</taxon>
        <taxon>Zeiogadaria</taxon>
        <taxon>Gadariae</taxon>
        <taxon>Gadiformes</taxon>
        <taxon>Gadoidei</taxon>
        <taxon>Merlucciidae</taxon>
        <taxon>Merluccius</taxon>
    </lineage>
</organism>
<dbReference type="EMBL" id="JAOPHQ010003979">
    <property type="protein sequence ID" value="KAK0141257.1"/>
    <property type="molecule type" value="Genomic_DNA"/>
</dbReference>
<dbReference type="GO" id="GO:0006493">
    <property type="term" value="P:protein O-linked glycosylation"/>
    <property type="evidence" value="ECO:0007669"/>
    <property type="project" value="TreeGrafter"/>
</dbReference>
<keyword evidence="11" id="KW-0472">Membrane</keyword>
<evidence type="ECO:0000256" key="1">
    <source>
        <dbReference type="ARBA" id="ARBA00004323"/>
    </source>
</evidence>
<dbReference type="GO" id="GO:0006629">
    <property type="term" value="P:lipid metabolic process"/>
    <property type="evidence" value="ECO:0007669"/>
    <property type="project" value="UniProtKB-KW"/>
</dbReference>
<dbReference type="InterPro" id="IPR002659">
    <property type="entry name" value="Glyco_trans_31"/>
</dbReference>
<evidence type="ECO:0000256" key="6">
    <source>
        <dbReference type="ARBA" id="ARBA00022692"/>
    </source>
</evidence>
<evidence type="ECO:0000256" key="8">
    <source>
        <dbReference type="ARBA" id="ARBA00022989"/>
    </source>
</evidence>
<keyword evidence="12" id="KW-0325">Glycoprotein</keyword>
<sequence length="358" mass="39905">MSQREPVVLTAVPYVSPGPYRVEYPYVYNFTINHLERCNQVKPFVVLIVPVAPENSQHRVNIRRTWGSQTLMQDKVVSLFFLLGQPSMGNVMQIQQQVMEESNTYGDLLQSDFLDCYKNLTIKTMVMMEWLSSYCTTATYAMKIDSDMFLNVHNLISMLLTAKKENYLTGLVAHGAAVLRDKTAKWYLPPSVFPERHYPPYALGLGYIFSLDLPKKIVEASRHVPAVYIEDVYVGLCMRHLQILLTDPPANKFHVFPLNYNRCAYSRIIATTTTDSINVSENWKDFMRPGGSSTLGAVSGLLLGVLSLGPFGPAGCCLSGSGGLGTGAPCGTACDPSQCGRPQRWYFLNPQCHAMSSD</sequence>
<keyword evidence="15" id="KW-1185">Reference proteome</keyword>
<evidence type="ECO:0000256" key="4">
    <source>
        <dbReference type="ARBA" id="ARBA00022676"/>
    </source>
</evidence>
<keyword evidence="10" id="KW-0443">Lipid metabolism</keyword>
<dbReference type="FunFam" id="3.90.550.50:FF:000001">
    <property type="entry name" value="Hexosyltransferase"/>
    <property type="match status" value="1"/>
</dbReference>
<dbReference type="PANTHER" id="PTHR11214:SF115">
    <property type="entry name" value="HEXOSYLTRANSFERASE"/>
    <property type="match status" value="1"/>
</dbReference>
<evidence type="ECO:0000256" key="9">
    <source>
        <dbReference type="ARBA" id="ARBA00023034"/>
    </source>
</evidence>
<proteinExistence type="inferred from homology"/>
<dbReference type="EC" id="2.4.1.-" evidence="13"/>
<keyword evidence="9 13" id="KW-0333">Golgi apparatus</keyword>
<reference evidence="14" key="1">
    <citation type="journal article" date="2023" name="Front. Mar. Sci.">
        <title>A new Merluccius polli reference genome to investigate the effects of global change in West African waters.</title>
        <authorList>
            <person name="Mateo J.L."/>
            <person name="Blanco-Fernandez C."/>
            <person name="Garcia-Vazquez E."/>
            <person name="Machado-Schiaffino G."/>
        </authorList>
    </citation>
    <scope>NUCLEOTIDE SEQUENCE</scope>
    <source>
        <strain evidence="14">C29</strain>
        <tissue evidence="14">Fin</tissue>
    </source>
</reference>
<protein>
    <recommendedName>
        <fullName evidence="13">Hexosyltransferase</fullName>
        <ecNumber evidence="13">2.4.1.-</ecNumber>
    </recommendedName>
</protein>
<evidence type="ECO:0000256" key="5">
    <source>
        <dbReference type="ARBA" id="ARBA00022679"/>
    </source>
</evidence>
<evidence type="ECO:0000256" key="12">
    <source>
        <dbReference type="ARBA" id="ARBA00023180"/>
    </source>
</evidence>
<name>A0AA47MJL9_MERPO</name>